<keyword evidence="3" id="KW-1185">Reference proteome</keyword>
<dbReference type="RefSeq" id="XP_066712883.1">
    <property type="nucleotide sequence ID" value="XM_066863773.1"/>
</dbReference>
<feature type="region of interest" description="Disordered" evidence="1">
    <location>
        <begin position="1"/>
        <end position="45"/>
    </location>
</feature>
<proteinExistence type="predicted"/>
<dbReference type="InterPro" id="IPR016181">
    <property type="entry name" value="Acyl_CoA_acyltransferase"/>
</dbReference>
<dbReference type="Gene3D" id="3.40.630.30">
    <property type="match status" value="1"/>
</dbReference>
<accession>A0ABR1TVG2</accession>
<dbReference type="SUPFAM" id="SSF55729">
    <property type="entry name" value="Acyl-CoA N-acyltransferases (Nat)"/>
    <property type="match status" value="1"/>
</dbReference>
<dbReference type="GeneID" id="92096836"/>
<comment type="caution">
    <text evidence="2">The sequence shown here is derived from an EMBL/GenBank/DDBJ whole genome shotgun (WGS) entry which is preliminary data.</text>
</comment>
<reference evidence="2 3" key="1">
    <citation type="submission" date="2023-01" db="EMBL/GenBank/DDBJ databases">
        <title>Analysis of 21 Apiospora genomes using comparative genomics revels a genus with tremendous synthesis potential of carbohydrate active enzymes and secondary metabolites.</title>
        <authorList>
            <person name="Sorensen T."/>
        </authorList>
    </citation>
    <scope>NUCLEOTIDE SEQUENCE [LARGE SCALE GENOMIC DNA]</scope>
    <source>
        <strain evidence="2 3">CBS 135458</strain>
    </source>
</reference>
<name>A0ABR1TVG2_9PEZI</name>
<protein>
    <submittedName>
        <fullName evidence="2">Gnat family protein</fullName>
    </submittedName>
</protein>
<dbReference type="EMBL" id="JAQQWL010000011">
    <property type="protein sequence ID" value="KAK8050634.1"/>
    <property type="molecule type" value="Genomic_DNA"/>
</dbReference>
<dbReference type="Proteomes" id="UP001480595">
    <property type="component" value="Unassembled WGS sequence"/>
</dbReference>
<gene>
    <name evidence="2" type="ORF">PG994_012364</name>
</gene>
<organism evidence="2 3">
    <name type="scientific">Apiospora phragmitis</name>
    <dbReference type="NCBI Taxonomy" id="2905665"/>
    <lineage>
        <taxon>Eukaryota</taxon>
        <taxon>Fungi</taxon>
        <taxon>Dikarya</taxon>
        <taxon>Ascomycota</taxon>
        <taxon>Pezizomycotina</taxon>
        <taxon>Sordariomycetes</taxon>
        <taxon>Xylariomycetidae</taxon>
        <taxon>Amphisphaeriales</taxon>
        <taxon>Apiosporaceae</taxon>
        <taxon>Apiospora</taxon>
    </lineage>
</organism>
<evidence type="ECO:0000313" key="2">
    <source>
        <dbReference type="EMBL" id="KAK8050634.1"/>
    </source>
</evidence>
<evidence type="ECO:0000256" key="1">
    <source>
        <dbReference type="SAM" id="MobiDB-lite"/>
    </source>
</evidence>
<feature type="non-terminal residue" evidence="2">
    <location>
        <position position="1"/>
    </location>
</feature>
<feature type="compositionally biased region" description="Pro residues" evidence="1">
    <location>
        <begin position="27"/>
        <end position="43"/>
    </location>
</feature>
<sequence length="306" mass="33489">IPYLYNHVQSSRRRRRSRDLHTSTPGGSPPAPVRAPPPLPLPAAPAEVHKVPRGVTEHARILYASDVALSSTTVSPAGLEEAGATSEDGHHRHHPFTAAYLDISRGPETQMWMYSTLERCGGDEMNDEEERRRKKALRHAVSLLRAARRIRDECVATPAQSSPLGPCILAGTLSEALRTALRDEAGIAFSHASLYNKWLLDARELPPLAGGSDKATTLLEPGMRWGSVQRGIYRWPHASLSSLHCEEPYHGRGFAKAVAAKLIRDHLKDYGGDDSMLCYAEVAADNPSSQGVCKSLGGQDWLDRLL</sequence>
<evidence type="ECO:0000313" key="3">
    <source>
        <dbReference type="Proteomes" id="UP001480595"/>
    </source>
</evidence>
<feature type="non-terminal residue" evidence="2">
    <location>
        <position position="306"/>
    </location>
</feature>